<evidence type="ECO:0000313" key="15">
    <source>
        <dbReference type="Proteomes" id="UP001055955"/>
    </source>
</evidence>
<evidence type="ECO:0000256" key="6">
    <source>
        <dbReference type="ARBA" id="ARBA00022741"/>
    </source>
</evidence>
<dbReference type="PANTHER" id="PTHR11088:SF60">
    <property type="entry name" value="TRNA DIMETHYLALLYLTRANSFERASE"/>
    <property type="match status" value="1"/>
</dbReference>
<feature type="region of interest" description="Interaction with substrate tRNA" evidence="10">
    <location>
        <begin position="34"/>
        <end position="37"/>
    </location>
</feature>
<dbReference type="SUPFAM" id="SSF52540">
    <property type="entry name" value="P-loop containing nucleoside triphosphate hydrolases"/>
    <property type="match status" value="1"/>
</dbReference>
<dbReference type="Gene3D" id="3.40.50.300">
    <property type="entry name" value="P-loop containing nucleotide triphosphate hydrolases"/>
    <property type="match status" value="1"/>
</dbReference>
<dbReference type="Gene3D" id="1.10.20.140">
    <property type="match status" value="1"/>
</dbReference>
<evidence type="ECO:0000256" key="12">
    <source>
        <dbReference type="RuleBase" id="RU003784"/>
    </source>
</evidence>
<evidence type="ECO:0000256" key="2">
    <source>
        <dbReference type="ARBA" id="ARBA00003213"/>
    </source>
</evidence>
<evidence type="ECO:0000256" key="3">
    <source>
        <dbReference type="ARBA" id="ARBA00005842"/>
    </source>
</evidence>
<feature type="site" description="Interaction with substrate tRNA" evidence="10">
    <location>
        <position position="119"/>
    </location>
</feature>
<evidence type="ECO:0000256" key="11">
    <source>
        <dbReference type="RuleBase" id="RU003783"/>
    </source>
</evidence>
<evidence type="ECO:0000256" key="9">
    <source>
        <dbReference type="ARBA" id="ARBA00049563"/>
    </source>
</evidence>
<comment type="cofactor">
    <cofactor evidence="1 10">
        <name>Mg(2+)</name>
        <dbReference type="ChEBI" id="CHEBI:18420"/>
    </cofactor>
</comment>
<dbReference type="InterPro" id="IPR027417">
    <property type="entry name" value="P-loop_NTPase"/>
</dbReference>
<evidence type="ECO:0000256" key="13">
    <source>
        <dbReference type="RuleBase" id="RU003785"/>
    </source>
</evidence>
<gene>
    <name evidence="10 14" type="primary">miaA</name>
    <name evidence="14" type="ORF">MMH89_02105</name>
</gene>
<dbReference type="PANTHER" id="PTHR11088">
    <property type="entry name" value="TRNA DIMETHYLALLYLTRANSFERASE"/>
    <property type="match status" value="1"/>
</dbReference>
<evidence type="ECO:0000256" key="4">
    <source>
        <dbReference type="ARBA" id="ARBA00022679"/>
    </source>
</evidence>
<name>A0ABY5DMT1_9GAMM</name>
<feature type="binding site" evidence="10">
    <location>
        <begin position="11"/>
        <end position="16"/>
    </location>
    <ligand>
        <name>substrate</name>
    </ligand>
</feature>
<dbReference type="RefSeq" id="WP_258568730.1">
    <property type="nucleotide sequence ID" value="NZ_CP092900.1"/>
</dbReference>
<dbReference type="NCBIfam" id="TIGR00174">
    <property type="entry name" value="miaA"/>
    <property type="match status" value="1"/>
</dbReference>
<comment type="function">
    <text evidence="2 10 12">Catalyzes the transfer of a dimethylallyl group onto the adenine at position 37 in tRNAs that read codons beginning with uridine, leading to the formation of N6-(dimethylallyl)adenosine (i(6)A).</text>
</comment>
<comment type="subunit">
    <text evidence="10">Monomer.</text>
</comment>
<keyword evidence="8 10" id="KW-0460">Magnesium</keyword>
<proteinExistence type="inferred from homology"/>
<evidence type="ECO:0000256" key="1">
    <source>
        <dbReference type="ARBA" id="ARBA00001946"/>
    </source>
</evidence>
<evidence type="ECO:0000256" key="5">
    <source>
        <dbReference type="ARBA" id="ARBA00022694"/>
    </source>
</evidence>
<dbReference type="GO" id="GO:0052381">
    <property type="term" value="F:tRNA dimethylallyltransferase activity"/>
    <property type="evidence" value="ECO:0007669"/>
    <property type="project" value="UniProtKB-EC"/>
</dbReference>
<keyword evidence="15" id="KW-1185">Reference proteome</keyword>
<feature type="binding site" evidence="10">
    <location>
        <begin position="9"/>
        <end position="16"/>
    </location>
    <ligand>
        <name>ATP</name>
        <dbReference type="ChEBI" id="CHEBI:30616"/>
    </ligand>
</feature>
<keyword evidence="4 10" id="KW-0808">Transferase</keyword>
<comment type="similarity">
    <text evidence="3 10 13">Belongs to the IPP transferase family.</text>
</comment>
<evidence type="ECO:0000313" key="14">
    <source>
        <dbReference type="EMBL" id="UTC24941.1"/>
    </source>
</evidence>
<dbReference type="InterPro" id="IPR018022">
    <property type="entry name" value="IPT"/>
</dbReference>
<keyword evidence="7 10" id="KW-0067">ATP-binding</keyword>
<dbReference type="HAMAP" id="MF_00185">
    <property type="entry name" value="IPP_trans"/>
    <property type="match status" value="1"/>
</dbReference>
<evidence type="ECO:0000256" key="7">
    <source>
        <dbReference type="ARBA" id="ARBA00022840"/>
    </source>
</evidence>
<accession>A0ABY5DMT1</accession>
<dbReference type="EC" id="2.5.1.75" evidence="10"/>
<dbReference type="EMBL" id="CP092900">
    <property type="protein sequence ID" value="UTC24941.1"/>
    <property type="molecule type" value="Genomic_DNA"/>
</dbReference>
<dbReference type="Proteomes" id="UP001055955">
    <property type="component" value="Chromosome"/>
</dbReference>
<reference evidence="14 15" key="1">
    <citation type="journal article" date="2022" name="Nat. Microbiol.">
        <title>The microbiome of a bacterivorous marine choanoflagellate contains a resource-demanding obligate bacterial associate.</title>
        <authorList>
            <person name="Needham D.M."/>
            <person name="Poirier C."/>
            <person name="Bachy C."/>
            <person name="George E.E."/>
            <person name="Wilken S."/>
            <person name="Yung C.C.M."/>
            <person name="Limardo A.J."/>
            <person name="Morando M."/>
            <person name="Sudek L."/>
            <person name="Malmstrom R.R."/>
            <person name="Keeling P.J."/>
            <person name="Santoro A.E."/>
            <person name="Worden A.Z."/>
        </authorList>
    </citation>
    <scope>NUCLEOTIDE SEQUENCE [LARGE SCALE GENOMIC DNA]</scope>
    <source>
        <strain evidence="14 15">Comchoano-1</strain>
    </source>
</reference>
<feature type="site" description="Interaction with substrate tRNA" evidence="10">
    <location>
        <position position="100"/>
    </location>
</feature>
<comment type="catalytic activity">
    <reaction evidence="9 10 11">
        <text>adenosine(37) in tRNA + dimethylallyl diphosphate = N(6)-dimethylallyladenosine(37) in tRNA + diphosphate</text>
        <dbReference type="Rhea" id="RHEA:26482"/>
        <dbReference type="Rhea" id="RHEA-COMP:10162"/>
        <dbReference type="Rhea" id="RHEA-COMP:10375"/>
        <dbReference type="ChEBI" id="CHEBI:33019"/>
        <dbReference type="ChEBI" id="CHEBI:57623"/>
        <dbReference type="ChEBI" id="CHEBI:74411"/>
        <dbReference type="ChEBI" id="CHEBI:74415"/>
        <dbReference type="EC" id="2.5.1.75"/>
    </reaction>
</comment>
<comment type="caution">
    <text evidence="10">Lacks conserved residue(s) required for the propagation of feature annotation.</text>
</comment>
<dbReference type="Pfam" id="PF01715">
    <property type="entry name" value="IPPT"/>
    <property type="match status" value="1"/>
</dbReference>
<feature type="region of interest" description="Interaction with substrate tRNA" evidence="10">
    <location>
        <begin position="158"/>
        <end position="162"/>
    </location>
</feature>
<evidence type="ECO:0000256" key="10">
    <source>
        <dbReference type="HAMAP-Rule" id="MF_00185"/>
    </source>
</evidence>
<keyword evidence="6 10" id="KW-0547">Nucleotide-binding</keyword>
<organism evidence="14 15">
    <name type="scientific">Candidatus Comchoanobacter bicostacola</name>
    <dbReference type="NCBI Taxonomy" id="2919598"/>
    <lineage>
        <taxon>Bacteria</taxon>
        <taxon>Pseudomonadati</taxon>
        <taxon>Pseudomonadota</taxon>
        <taxon>Gammaproteobacteria</taxon>
        <taxon>Candidatus Comchoanobacterales</taxon>
        <taxon>Candidatus Comchoanobacteraceae</taxon>
        <taxon>Candidatus Comchoanobacter</taxon>
    </lineage>
</organism>
<protein>
    <recommendedName>
        <fullName evidence="10">tRNA dimethylallyltransferase</fullName>
        <ecNumber evidence="10">2.5.1.75</ecNumber>
    </recommendedName>
    <alternativeName>
        <fullName evidence="10">Dimethylallyl diphosphate:tRNA dimethylallyltransferase</fullName>
        <shortName evidence="10">DMAPP:tRNA dimethylallyltransferase</shortName>
        <shortName evidence="10">DMATase</shortName>
    </alternativeName>
    <alternativeName>
        <fullName evidence="10">Isopentenyl-diphosphate:tRNA isopentenyltransferase</fullName>
        <shortName evidence="10">IPP transferase</shortName>
        <shortName evidence="10">IPPT</shortName>
        <shortName evidence="10">IPTase</shortName>
    </alternativeName>
</protein>
<keyword evidence="5 10" id="KW-0819">tRNA processing</keyword>
<sequence length="306" mass="34391">MTDYISILGPTATGKTELAISLALHAPIEVISVDSVSVYKGLDIGSAKPTLEEQKGVPHHLIDVVSLNELFTVSDFVKSTSQLISEIKARGNMPVLCGGTMMYAHSFIGGFDQLPQVPREVVLELQQQAERKGHQLMHELLKSVDPSSASTIKINDMQRVIRALSVYKYTGRSMSSYHTKPIRPKYKGANFFITVEDRAAHRALLSARIAKMFDQGWVDEVLQLRDEYGDKINTHPVMKSVGYRQILANDCEQLTTSCVRQQIVNHSAQLVKKQMTWIKNWKNDYVFKGAKNECAQLILESRYFST</sequence>
<dbReference type="InterPro" id="IPR039657">
    <property type="entry name" value="Dimethylallyltransferase"/>
</dbReference>
<evidence type="ECO:0000256" key="8">
    <source>
        <dbReference type="ARBA" id="ARBA00022842"/>
    </source>
</evidence>